<dbReference type="OrthoDB" id="427480at2759"/>
<dbReference type="PANTHER" id="PTHR43173">
    <property type="entry name" value="ABC1 FAMILY PROTEIN"/>
    <property type="match status" value="1"/>
</dbReference>
<evidence type="ECO:0000256" key="2">
    <source>
        <dbReference type="SAM" id="MobiDB-lite"/>
    </source>
</evidence>
<dbReference type="InterPro" id="IPR011009">
    <property type="entry name" value="Kinase-like_dom_sf"/>
</dbReference>
<dbReference type="Proteomes" id="UP000504637">
    <property type="component" value="Unplaced"/>
</dbReference>
<comment type="similarity">
    <text evidence="1">Belongs to the protein kinase superfamily. ADCK protein kinase family.</text>
</comment>
<dbReference type="GO" id="GO:0005743">
    <property type="term" value="C:mitochondrial inner membrane"/>
    <property type="evidence" value="ECO:0007669"/>
    <property type="project" value="TreeGrafter"/>
</dbReference>
<evidence type="ECO:0000313" key="4">
    <source>
        <dbReference type="Proteomes" id="UP000504637"/>
    </source>
</evidence>
<dbReference type="InterPro" id="IPR045307">
    <property type="entry name" value="ADCK1_dom"/>
</dbReference>
<gene>
    <name evidence="5" type="ORF">K489DRAFT_324492</name>
</gene>
<dbReference type="InterPro" id="IPR051130">
    <property type="entry name" value="Mito_struct-func_regulator"/>
</dbReference>
<dbReference type="AlphaFoldDB" id="A0A6J3LX29"/>
<sequence>MVPRTILSAFARPAAKSSWACRQCLRVEQYGRPTFSTSARRLESAANRPSFPSPATPKKRQGVKALAALVLVTGVGALVFRDEVRHVVIGAERCGRVAITVGLNIRDYTKTLKGEDWDDEEFQRQMAACHKRCAERALRTMEKNGSIFIKLGQHLSSLHYLLPEEWCTTFIPLQDRAPVSSYKSVEQMVHEDTGKSIDELFTEFDPKPIGAASLAQVHVARLRDTGEQVAVKVQHPSLDEWARLDMWLTSFTFKIVKYYFPEYDLLWLGEEMEASLPKEMDFREEAKNANRTREYFKRFPHTPLVVPEVRWADRRILVMEYIPGHRTDDLEFLDSNGISRDEVSASLARIFNEMIFGDEAALHCDPHGGNIAVRLNPNKRQPRNFDIVLYDHGLYRDIPRQLRRAYAHMWLAVLDTDIPRMRKYAWEIAGIGDEDFPIFASAVTGRDYNIVTTSLVQERNADEKRSMTAAIGDDLVEKLVGLLSRVPRVILLILKTNDLTRSLDEGLQTKQGPVRSFMILARHAAHCVYEETLENIKGSWLWPRNLYHVTMATFAYAQVAVKLTMFETYISARRRIGV</sequence>
<protein>
    <submittedName>
        <fullName evidence="5">Ubiquinone biosynthesis protein</fullName>
    </submittedName>
</protein>
<dbReference type="RefSeq" id="XP_033457342.1">
    <property type="nucleotide sequence ID" value="XM_033601762.1"/>
</dbReference>
<evidence type="ECO:0000313" key="5">
    <source>
        <dbReference type="RefSeq" id="XP_033457342.1"/>
    </source>
</evidence>
<dbReference type="SUPFAM" id="SSF56112">
    <property type="entry name" value="Protein kinase-like (PK-like)"/>
    <property type="match status" value="1"/>
</dbReference>
<keyword evidence="4" id="KW-1185">Reference proteome</keyword>
<dbReference type="PANTHER" id="PTHR43173:SF19">
    <property type="entry name" value="AARF DOMAIN-CONTAINING PROTEIN KINASE 1"/>
    <property type="match status" value="1"/>
</dbReference>
<evidence type="ECO:0000259" key="3">
    <source>
        <dbReference type="Pfam" id="PF03109"/>
    </source>
</evidence>
<proteinExistence type="inferred from homology"/>
<dbReference type="InterPro" id="IPR004147">
    <property type="entry name" value="ABC1_dom"/>
</dbReference>
<evidence type="ECO:0000256" key="1">
    <source>
        <dbReference type="ARBA" id="ARBA00009670"/>
    </source>
</evidence>
<accession>A0A6J3LX29</accession>
<dbReference type="CDD" id="cd13969">
    <property type="entry name" value="ADCK1-like"/>
    <property type="match status" value="1"/>
</dbReference>
<name>A0A6J3LX29_9PEZI</name>
<organism evidence="5">
    <name type="scientific">Dissoconium aciculare CBS 342.82</name>
    <dbReference type="NCBI Taxonomy" id="1314786"/>
    <lineage>
        <taxon>Eukaryota</taxon>
        <taxon>Fungi</taxon>
        <taxon>Dikarya</taxon>
        <taxon>Ascomycota</taxon>
        <taxon>Pezizomycotina</taxon>
        <taxon>Dothideomycetes</taxon>
        <taxon>Dothideomycetidae</taxon>
        <taxon>Mycosphaerellales</taxon>
        <taxon>Dissoconiaceae</taxon>
        <taxon>Dissoconium</taxon>
    </lineage>
</organism>
<feature type="domain" description="ABC1 atypical kinase-like" evidence="3">
    <location>
        <begin position="173"/>
        <end position="424"/>
    </location>
</feature>
<dbReference type="GO" id="GO:0007005">
    <property type="term" value="P:mitochondrion organization"/>
    <property type="evidence" value="ECO:0007669"/>
    <property type="project" value="TreeGrafter"/>
</dbReference>
<feature type="region of interest" description="Disordered" evidence="2">
    <location>
        <begin position="38"/>
        <end position="58"/>
    </location>
</feature>
<reference evidence="5" key="3">
    <citation type="submission" date="2025-08" db="UniProtKB">
        <authorList>
            <consortium name="RefSeq"/>
        </authorList>
    </citation>
    <scope>IDENTIFICATION</scope>
    <source>
        <strain evidence="5">CBS 342.82</strain>
    </source>
</reference>
<dbReference type="GeneID" id="54359562"/>
<reference evidence="5" key="1">
    <citation type="submission" date="2020-01" db="EMBL/GenBank/DDBJ databases">
        <authorList>
            <consortium name="DOE Joint Genome Institute"/>
            <person name="Haridas S."/>
            <person name="Albert R."/>
            <person name="Binder M."/>
            <person name="Bloem J."/>
            <person name="Labutti K."/>
            <person name="Salamov A."/>
            <person name="Andreopoulos B."/>
            <person name="Baker S.E."/>
            <person name="Barry K."/>
            <person name="Bills G."/>
            <person name="Bluhm B.H."/>
            <person name="Cannon C."/>
            <person name="Castanera R."/>
            <person name="Culley D.E."/>
            <person name="Daum C."/>
            <person name="Ezra D."/>
            <person name="Gonzalez J.B."/>
            <person name="Henrissat B."/>
            <person name="Kuo A."/>
            <person name="Liang C."/>
            <person name="Lipzen A."/>
            <person name="Lutzoni F."/>
            <person name="Magnuson J."/>
            <person name="Mondo S."/>
            <person name="Nolan M."/>
            <person name="Ohm R."/>
            <person name="Pangilinan J."/>
            <person name="Park H.-J."/>
            <person name="Ramirez L."/>
            <person name="Alfaro M."/>
            <person name="Sun H."/>
            <person name="Tritt A."/>
            <person name="Yoshinaga Y."/>
            <person name="Zwiers L.-H."/>
            <person name="Turgeon B.G."/>
            <person name="Goodwin S.B."/>
            <person name="Spatafora J.W."/>
            <person name="Crous P.W."/>
            <person name="Grigoriev I.V."/>
        </authorList>
    </citation>
    <scope>NUCLEOTIDE SEQUENCE</scope>
    <source>
        <strain evidence="5">CBS 342.82</strain>
    </source>
</reference>
<reference evidence="5" key="2">
    <citation type="submission" date="2020-04" db="EMBL/GenBank/DDBJ databases">
        <authorList>
            <consortium name="NCBI Genome Project"/>
        </authorList>
    </citation>
    <scope>NUCLEOTIDE SEQUENCE</scope>
    <source>
        <strain evidence="5">CBS 342.82</strain>
    </source>
</reference>
<dbReference type="GO" id="GO:0055088">
    <property type="term" value="P:lipid homeostasis"/>
    <property type="evidence" value="ECO:0007669"/>
    <property type="project" value="TreeGrafter"/>
</dbReference>
<dbReference type="Pfam" id="PF03109">
    <property type="entry name" value="ABC1"/>
    <property type="match status" value="1"/>
</dbReference>
<keyword evidence="5" id="KW-0830">Ubiquinone</keyword>